<accession>A0ABQ7VDD5</accession>
<gene>
    <name evidence="1" type="ORF">KY290_018059</name>
</gene>
<organism evidence="1 2">
    <name type="scientific">Solanum tuberosum</name>
    <name type="common">Potato</name>
    <dbReference type="NCBI Taxonomy" id="4113"/>
    <lineage>
        <taxon>Eukaryota</taxon>
        <taxon>Viridiplantae</taxon>
        <taxon>Streptophyta</taxon>
        <taxon>Embryophyta</taxon>
        <taxon>Tracheophyta</taxon>
        <taxon>Spermatophyta</taxon>
        <taxon>Magnoliopsida</taxon>
        <taxon>eudicotyledons</taxon>
        <taxon>Gunneridae</taxon>
        <taxon>Pentapetalae</taxon>
        <taxon>asterids</taxon>
        <taxon>lamiids</taxon>
        <taxon>Solanales</taxon>
        <taxon>Solanaceae</taxon>
        <taxon>Solanoideae</taxon>
        <taxon>Solaneae</taxon>
        <taxon>Solanum</taxon>
    </lineage>
</organism>
<protein>
    <submittedName>
        <fullName evidence="1">Uncharacterized protein</fullName>
    </submittedName>
</protein>
<proteinExistence type="predicted"/>
<keyword evidence="2" id="KW-1185">Reference proteome</keyword>
<reference evidence="1 2" key="1">
    <citation type="journal article" date="2021" name="bioRxiv">
        <title>Chromosome-scale and haplotype-resolved genome assembly of a tetraploid potato cultivar.</title>
        <authorList>
            <person name="Sun H."/>
            <person name="Jiao W.-B."/>
            <person name="Krause K."/>
            <person name="Campoy J.A."/>
            <person name="Goel M."/>
            <person name="Folz-Donahue K."/>
            <person name="Kukat C."/>
            <person name="Huettel B."/>
            <person name="Schneeberger K."/>
        </authorList>
    </citation>
    <scope>NUCLEOTIDE SEQUENCE [LARGE SCALE GENOMIC DNA]</scope>
    <source>
        <strain evidence="1">SolTubOtavaFocal</strain>
        <tissue evidence="1">Leaves</tissue>
    </source>
</reference>
<evidence type="ECO:0000313" key="2">
    <source>
        <dbReference type="Proteomes" id="UP000826656"/>
    </source>
</evidence>
<name>A0ABQ7VDD5_SOLTU</name>
<dbReference type="PANTHER" id="PTHR34222:SF33">
    <property type="entry name" value="RETROTRANSPOSON GAG DOMAIN-CONTAINING PROTEIN"/>
    <property type="match status" value="1"/>
</dbReference>
<dbReference type="EMBL" id="JAIVGD010000013">
    <property type="protein sequence ID" value="KAH0761986.1"/>
    <property type="molecule type" value="Genomic_DNA"/>
</dbReference>
<sequence>MGLNDLYAQARGNILMLNPLPGINHAYSLLLQDDNQREVYINPQFSPNNSSFMAKNFNSQMKLGNQMQKPGHPEDDCYRLMGYQEDFQFTKGFQTPINGNRELIKDSYGHSPIGYEDSDEHFLQSLSKSQISHMKQIFKQGQTTSRAGTSSEINANVVAGASEDICYEPTSFLNLVPHPAPVTINLPNSYRIKVL</sequence>
<dbReference type="PANTHER" id="PTHR34222">
    <property type="entry name" value="GAG_PRE-INTEGRS DOMAIN-CONTAINING PROTEIN"/>
    <property type="match status" value="1"/>
</dbReference>
<dbReference type="Proteomes" id="UP000826656">
    <property type="component" value="Unassembled WGS sequence"/>
</dbReference>
<evidence type="ECO:0000313" key="1">
    <source>
        <dbReference type="EMBL" id="KAH0761986.1"/>
    </source>
</evidence>
<comment type="caution">
    <text evidence="1">The sequence shown here is derived from an EMBL/GenBank/DDBJ whole genome shotgun (WGS) entry which is preliminary data.</text>
</comment>